<evidence type="ECO:0000313" key="7">
    <source>
        <dbReference type="EMBL" id="GAA3285560.1"/>
    </source>
</evidence>
<dbReference type="Gene3D" id="3.40.710.10">
    <property type="entry name" value="DD-peptidase/beta-lactamase superfamily"/>
    <property type="match status" value="1"/>
</dbReference>
<dbReference type="SUPFAM" id="SSF56601">
    <property type="entry name" value="beta-lactamase/transpeptidase-like"/>
    <property type="match status" value="1"/>
</dbReference>
<accession>A0ABP6RGT2</accession>
<name>A0ABP6RGT2_9MICC</name>
<evidence type="ECO:0000256" key="4">
    <source>
        <dbReference type="SAM" id="MobiDB-lite"/>
    </source>
</evidence>
<proteinExistence type="inferred from homology"/>
<reference evidence="8" key="1">
    <citation type="journal article" date="2019" name="Int. J. Syst. Evol. Microbiol.">
        <title>The Global Catalogue of Microorganisms (GCM) 10K type strain sequencing project: providing services to taxonomists for standard genome sequencing and annotation.</title>
        <authorList>
            <consortium name="The Broad Institute Genomics Platform"/>
            <consortium name="The Broad Institute Genome Sequencing Center for Infectious Disease"/>
            <person name="Wu L."/>
            <person name="Ma J."/>
        </authorList>
    </citation>
    <scope>NUCLEOTIDE SEQUENCE [LARGE SCALE GENOMIC DNA]</scope>
    <source>
        <strain evidence="8">JCM 11483</strain>
    </source>
</reference>
<keyword evidence="8" id="KW-1185">Reference proteome</keyword>
<dbReference type="InterPro" id="IPR012338">
    <property type="entry name" value="Beta-lactam/transpept-like"/>
</dbReference>
<dbReference type="PANTHER" id="PTHR30627">
    <property type="entry name" value="PEPTIDOGLYCAN D,D-TRANSPEPTIDASE"/>
    <property type="match status" value="1"/>
</dbReference>
<dbReference type="EMBL" id="BAAAYG010000007">
    <property type="protein sequence ID" value="GAA3285560.1"/>
    <property type="molecule type" value="Genomic_DNA"/>
</dbReference>
<dbReference type="InterPro" id="IPR005311">
    <property type="entry name" value="PBP_dimer"/>
</dbReference>
<comment type="similarity">
    <text evidence="2">Belongs to the transpeptidase family.</text>
</comment>
<feature type="domain" description="Penicillin-binding protein dimerisation" evidence="6">
    <location>
        <begin position="65"/>
        <end position="226"/>
    </location>
</feature>
<organism evidence="7 8">
    <name type="scientific">Nesterenkonia halobia</name>
    <dbReference type="NCBI Taxonomy" id="37922"/>
    <lineage>
        <taxon>Bacteria</taxon>
        <taxon>Bacillati</taxon>
        <taxon>Actinomycetota</taxon>
        <taxon>Actinomycetes</taxon>
        <taxon>Micrococcales</taxon>
        <taxon>Micrococcaceae</taxon>
        <taxon>Nesterenkonia</taxon>
    </lineage>
</organism>
<dbReference type="Gene3D" id="3.30.450.330">
    <property type="match status" value="1"/>
</dbReference>
<feature type="domain" description="Penicillin-binding protein transpeptidase" evidence="5">
    <location>
        <begin position="270"/>
        <end position="571"/>
    </location>
</feature>
<dbReference type="PANTHER" id="PTHR30627:SF1">
    <property type="entry name" value="PEPTIDOGLYCAN D,D-TRANSPEPTIDASE FTSI"/>
    <property type="match status" value="1"/>
</dbReference>
<dbReference type="RefSeq" id="WP_344720511.1">
    <property type="nucleotide sequence ID" value="NZ_BAAAYG010000007.1"/>
</dbReference>
<evidence type="ECO:0000256" key="2">
    <source>
        <dbReference type="ARBA" id="ARBA00007171"/>
    </source>
</evidence>
<dbReference type="InterPro" id="IPR001460">
    <property type="entry name" value="PCN-bd_Tpept"/>
</dbReference>
<evidence type="ECO:0000259" key="6">
    <source>
        <dbReference type="Pfam" id="PF03717"/>
    </source>
</evidence>
<feature type="region of interest" description="Disordered" evidence="4">
    <location>
        <begin position="578"/>
        <end position="602"/>
    </location>
</feature>
<evidence type="ECO:0000256" key="3">
    <source>
        <dbReference type="ARBA" id="ARBA00023136"/>
    </source>
</evidence>
<dbReference type="InterPro" id="IPR036138">
    <property type="entry name" value="PBP_dimer_sf"/>
</dbReference>
<evidence type="ECO:0000313" key="8">
    <source>
        <dbReference type="Proteomes" id="UP001501736"/>
    </source>
</evidence>
<dbReference type="Pfam" id="PF00905">
    <property type="entry name" value="Transpeptidase"/>
    <property type="match status" value="1"/>
</dbReference>
<dbReference type="SUPFAM" id="SSF56519">
    <property type="entry name" value="Penicillin binding protein dimerisation domain"/>
    <property type="match status" value="1"/>
</dbReference>
<comment type="subcellular location">
    <subcellularLocation>
        <location evidence="1">Membrane</location>
    </subcellularLocation>
</comment>
<evidence type="ECO:0000256" key="1">
    <source>
        <dbReference type="ARBA" id="ARBA00004370"/>
    </source>
</evidence>
<dbReference type="Pfam" id="PF03717">
    <property type="entry name" value="PBP_dimer"/>
    <property type="match status" value="1"/>
</dbReference>
<protein>
    <submittedName>
        <fullName evidence="7">Penicillin-binding protein 2</fullName>
    </submittedName>
</protein>
<dbReference type="Proteomes" id="UP001501736">
    <property type="component" value="Unassembled WGS sequence"/>
</dbReference>
<evidence type="ECO:0000259" key="5">
    <source>
        <dbReference type="Pfam" id="PF00905"/>
    </source>
</evidence>
<sequence length="602" mass="65137">MTSTTGGTTRRRRHEAMVSWRLRIVLCVCLAVVAVLGLRLFQVQGLDPSGQAQAAVSERLRSQSVPAERGDILDADGDVLATNVQRYDLAVDQTLVDDYRVRDEATGLVTTKSVDEAVGQLAEILDADVETLRERMTGDERYSVVARSVTPEQRRRAMDLGIPGLNAEQVAQRTYPSGSVAGSILGYVGSDGEPLDGLELSQDEVLSGEDGERVFEVGADGVRIPTATLEETPAVDGSDVQLTVDQDLQWFAQEAIAQKTHQYDAEWGNVTVMDVETGEILAMADSQTVDPSNPGATDELFRRPLALTQDFEPGSTGKAITFAAALEEGVVSPTDSYTVPHEKEFDGQVIHDSMNHATYDMTAAGIFARSYNTGTVMVGNQMSEQTRYDWMREVGLGGDIDVGMPTSATSLLRSPEEWDSRQPFTTQFGQGYTSTVLHNLNQFQTIANDGVHVPPRLISETIGPDGEERPYDAGESERVFSSETSQEMLKLMEGVVDHGTGGGAEVAGYRVGGKSGTGQAAGESGGFDGLTTSFVGVAPLDDPQYLVSVTVHRPQGDWKDWTVTDTFHDVMAQVLSTRNVAPTGEESESYDAFVGEEQDRPW</sequence>
<comment type="caution">
    <text evidence="7">The sequence shown here is derived from an EMBL/GenBank/DDBJ whole genome shotgun (WGS) entry which is preliminary data.</text>
</comment>
<dbReference type="InterPro" id="IPR050515">
    <property type="entry name" value="Beta-lactam/transpept"/>
</dbReference>
<dbReference type="Gene3D" id="3.90.1310.10">
    <property type="entry name" value="Penicillin-binding protein 2a (Domain 2)"/>
    <property type="match status" value="1"/>
</dbReference>
<keyword evidence="3" id="KW-0472">Membrane</keyword>
<gene>
    <name evidence="7" type="ORF">GCM10020260_18280</name>
</gene>